<dbReference type="PANTHER" id="PTHR47972:SF18">
    <property type="entry name" value="KINESIN-LIKE PROTEIN KIN-14R"/>
    <property type="match status" value="1"/>
</dbReference>
<evidence type="ECO:0000313" key="5">
    <source>
        <dbReference type="EMBL" id="KAK8959874.1"/>
    </source>
</evidence>
<feature type="domain" description="Kinesin motor" evidence="4">
    <location>
        <begin position="1"/>
        <end position="77"/>
    </location>
</feature>
<comment type="caution">
    <text evidence="5">The sequence shown here is derived from an EMBL/GenBank/DDBJ whole genome shotgun (WGS) entry which is preliminary data.</text>
</comment>
<proteinExistence type="inferred from homology"/>
<comment type="caution">
    <text evidence="3">Lacks conserved residue(s) required for the propagation of feature annotation.</text>
</comment>
<evidence type="ECO:0000256" key="2">
    <source>
        <dbReference type="ARBA" id="ARBA00023175"/>
    </source>
</evidence>
<evidence type="ECO:0000259" key="4">
    <source>
        <dbReference type="PROSITE" id="PS50067"/>
    </source>
</evidence>
<dbReference type="InterPro" id="IPR001752">
    <property type="entry name" value="Kinesin_motor_dom"/>
</dbReference>
<gene>
    <name evidence="5" type="primary">ATK1</name>
    <name evidence="5" type="ORF">KSP40_PGU006253</name>
</gene>
<accession>A0ABR2M869</accession>
<dbReference type="InterPro" id="IPR027640">
    <property type="entry name" value="Kinesin-like_fam"/>
</dbReference>
<dbReference type="InterPro" id="IPR036961">
    <property type="entry name" value="Kinesin_motor_dom_sf"/>
</dbReference>
<dbReference type="PROSITE" id="PS50067">
    <property type="entry name" value="KINESIN_MOTOR_2"/>
    <property type="match status" value="1"/>
</dbReference>
<comment type="similarity">
    <text evidence="3">Belongs to the TRAFAC class myosin-kinesin ATPase superfamily. Kinesin family.</text>
</comment>
<sequence>MLYIMVSTMNLVTSEATQNKLWLNDLADNERLAKSDAQGEILKETQHINRSLSALGEVIFALSYKSSHVPYRFYCNN</sequence>
<dbReference type="PANTHER" id="PTHR47972">
    <property type="entry name" value="KINESIN-LIKE PROTEIN KLP-3"/>
    <property type="match status" value="1"/>
</dbReference>
<dbReference type="EMBL" id="JBBWWR010000011">
    <property type="protein sequence ID" value="KAK8959874.1"/>
    <property type="molecule type" value="Genomic_DNA"/>
</dbReference>
<dbReference type="SUPFAM" id="SSF52540">
    <property type="entry name" value="P-loop containing nucleoside triphosphate hydrolases"/>
    <property type="match status" value="1"/>
</dbReference>
<keyword evidence="2" id="KW-0505">Motor protein</keyword>
<keyword evidence="6" id="KW-1185">Reference proteome</keyword>
<evidence type="ECO:0000256" key="1">
    <source>
        <dbReference type="ARBA" id="ARBA00022701"/>
    </source>
</evidence>
<dbReference type="Pfam" id="PF00225">
    <property type="entry name" value="Kinesin"/>
    <property type="match status" value="1"/>
</dbReference>
<protein>
    <submittedName>
        <fullName evidence="5">Kinesin-1</fullName>
    </submittedName>
</protein>
<reference evidence="5 6" key="1">
    <citation type="journal article" date="2022" name="Nat. Plants">
        <title>Genomes of leafy and leafless Platanthera orchids illuminate the evolution of mycoheterotrophy.</title>
        <authorList>
            <person name="Li M.H."/>
            <person name="Liu K.W."/>
            <person name="Li Z."/>
            <person name="Lu H.C."/>
            <person name="Ye Q.L."/>
            <person name="Zhang D."/>
            <person name="Wang J.Y."/>
            <person name="Li Y.F."/>
            <person name="Zhong Z.M."/>
            <person name="Liu X."/>
            <person name="Yu X."/>
            <person name="Liu D.K."/>
            <person name="Tu X.D."/>
            <person name="Liu B."/>
            <person name="Hao Y."/>
            <person name="Liao X.Y."/>
            <person name="Jiang Y.T."/>
            <person name="Sun W.H."/>
            <person name="Chen J."/>
            <person name="Chen Y.Q."/>
            <person name="Ai Y."/>
            <person name="Zhai J.W."/>
            <person name="Wu S.S."/>
            <person name="Zhou Z."/>
            <person name="Hsiao Y.Y."/>
            <person name="Wu W.L."/>
            <person name="Chen Y.Y."/>
            <person name="Lin Y.F."/>
            <person name="Hsu J.L."/>
            <person name="Li C.Y."/>
            <person name="Wang Z.W."/>
            <person name="Zhao X."/>
            <person name="Zhong W.Y."/>
            <person name="Ma X.K."/>
            <person name="Ma L."/>
            <person name="Huang J."/>
            <person name="Chen G.Z."/>
            <person name="Huang M.Z."/>
            <person name="Huang L."/>
            <person name="Peng D.H."/>
            <person name="Luo Y.B."/>
            <person name="Zou S.Q."/>
            <person name="Chen S.P."/>
            <person name="Lan S."/>
            <person name="Tsai W.C."/>
            <person name="Van de Peer Y."/>
            <person name="Liu Z.J."/>
        </authorList>
    </citation>
    <scope>NUCLEOTIDE SEQUENCE [LARGE SCALE GENOMIC DNA]</scope>
    <source>
        <strain evidence="5">Lor288</strain>
    </source>
</reference>
<dbReference type="InterPro" id="IPR027417">
    <property type="entry name" value="P-loop_NTPase"/>
</dbReference>
<evidence type="ECO:0000256" key="3">
    <source>
        <dbReference type="PROSITE-ProRule" id="PRU00283"/>
    </source>
</evidence>
<evidence type="ECO:0000313" key="6">
    <source>
        <dbReference type="Proteomes" id="UP001412067"/>
    </source>
</evidence>
<dbReference type="Proteomes" id="UP001412067">
    <property type="component" value="Unassembled WGS sequence"/>
</dbReference>
<name>A0ABR2M869_9ASPA</name>
<keyword evidence="1" id="KW-0493">Microtubule</keyword>
<organism evidence="5 6">
    <name type="scientific">Platanthera guangdongensis</name>
    <dbReference type="NCBI Taxonomy" id="2320717"/>
    <lineage>
        <taxon>Eukaryota</taxon>
        <taxon>Viridiplantae</taxon>
        <taxon>Streptophyta</taxon>
        <taxon>Embryophyta</taxon>
        <taxon>Tracheophyta</taxon>
        <taxon>Spermatophyta</taxon>
        <taxon>Magnoliopsida</taxon>
        <taxon>Liliopsida</taxon>
        <taxon>Asparagales</taxon>
        <taxon>Orchidaceae</taxon>
        <taxon>Orchidoideae</taxon>
        <taxon>Orchideae</taxon>
        <taxon>Orchidinae</taxon>
        <taxon>Platanthera</taxon>
    </lineage>
</organism>
<dbReference type="Gene3D" id="3.40.850.10">
    <property type="entry name" value="Kinesin motor domain"/>
    <property type="match status" value="1"/>
</dbReference>